<name>X1I9L4_9ZZZZ</name>
<sequence length="159" mass="17771">YEQGLVTEQIIDVCMQRPWWHLVAGGAADIYILQHQAMPAVAEVWQAKAKLSLACQKIEEAAGRERLHTFLTVNPIDHQPRFFVSPNATGILSEFGVCPNPFTQEAAPFKWKENRVGVTVGQAPDDKNNHGIKAAIYGLIDRFGYVTRNLKPQDAINDM</sequence>
<dbReference type="EMBL" id="BARU01039255">
    <property type="protein sequence ID" value="GAH79096.1"/>
    <property type="molecule type" value="Genomic_DNA"/>
</dbReference>
<proteinExistence type="predicted"/>
<feature type="non-terminal residue" evidence="1">
    <location>
        <position position="1"/>
    </location>
</feature>
<gene>
    <name evidence="1" type="ORF">S03H2_60868</name>
</gene>
<reference evidence="1" key="1">
    <citation type="journal article" date="2014" name="Front. Microbiol.">
        <title>High frequency of phylogenetically diverse reductive dehalogenase-homologous genes in deep subseafloor sedimentary metagenomes.</title>
        <authorList>
            <person name="Kawai M."/>
            <person name="Futagami T."/>
            <person name="Toyoda A."/>
            <person name="Takaki Y."/>
            <person name="Nishi S."/>
            <person name="Hori S."/>
            <person name="Arai W."/>
            <person name="Tsubouchi T."/>
            <person name="Morono Y."/>
            <person name="Uchiyama I."/>
            <person name="Ito T."/>
            <person name="Fujiyama A."/>
            <person name="Inagaki F."/>
            <person name="Takami H."/>
        </authorList>
    </citation>
    <scope>NUCLEOTIDE SEQUENCE</scope>
    <source>
        <strain evidence="1">Expedition CK06-06</strain>
    </source>
</reference>
<accession>X1I9L4</accession>
<protein>
    <submittedName>
        <fullName evidence="1">Uncharacterized protein</fullName>
    </submittedName>
</protein>
<dbReference type="AlphaFoldDB" id="X1I9L4"/>
<evidence type="ECO:0000313" key="1">
    <source>
        <dbReference type="EMBL" id="GAH79096.1"/>
    </source>
</evidence>
<comment type="caution">
    <text evidence="1">The sequence shown here is derived from an EMBL/GenBank/DDBJ whole genome shotgun (WGS) entry which is preliminary data.</text>
</comment>
<organism evidence="1">
    <name type="scientific">marine sediment metagenome</name>
    <dbReference type="NCBI Taxonomy" id="412755"/>
    <lineage>
        <taxon>unclassified sequences</taxon>
        <taxon>metagenomes</taxon>
        <taxon>ecological metagenomes</taxon>
    </lineage>
</organism>